<dbReference type="AlphaFoldDB" id="A0A378PYV6"/>
<dbReference type="PANTHER" id="PTHR46018:SF2">
    <property type="entry name" value="ZINC PHOSPHODIESTERASE ELAC PROTEIN 1"/>
    <property type="match status" value="1"/>
</dbReference>
<dbReference type="EMBL" id="UGPZ01000003">
    <property type="protein sequence ID" value="STY93595.1"/>
    <property type="molecule type" value="Genomic_DNA"/>
</dbReference>
<evidence type="ECO:0000313" key="10">
    <source>
        <dbReference type="Proteomes" id="UP000254133"/>
    </source>
</evidence>
<keyword evidence="6 8" id="KW-0378">Hydrolase</keyword>
<keyword evidence="2 8" id="KW-0819">tRNA processing</keyword>
<feature type="binding site" evidence="8">
    <location>
        <position position="152"/>
    </location>
    <ligand>
        <name>Zn(2+)</name>
        <dbReference type="ChEBI" id="CHEBI:29105"/>
        <label>1</label>
        <note>catalytic</note>
    </ligand>
</feature>
<dbReference type="SUPFAM" id="SSF56281">
    <property type="entry name" value="Metallo-hydrolase/oxidoreductase"/>
    <property type="match status" value="1"/>
</dbReference>
<keyword evidence="4 8" id="KW-0479">Metal-binding</keyword>
<evidence type="ECO:0000256" key="6">
    <source>
        <dbReference type="ARBA" id="ARBA00022801"/>
    </source>
</evidence>
<feature type="binding site" evidence="8">
    <location>
        <position position="68"/>
    </location>
    <ligand>
        <name>Zn(2+)</name>
        <dbReference type="ChEBI" id="CHEBI:29105"/>
        <label>1</label>
        <note>catalytic</note>
    </ligand>
</feature>
<keyword evidence="3 8" id="KW-0540">Nuclease</keyword>
<comment type="similarity">
    <text evidence="8">Belongs to the RNase Z family.</text>
</comment>
<keyword evidence="5 8" id="KW-0255">Endonuclease</keyword>
<sequence length="347" mass="38674">MFKLTFLGTSSGVPTRERNVSALALECVANAHAKRNTWLLIDCGEGTQHQLMKSHLSPNDLSAILITHTHGDHCYGLGGLLASLGMNRRTKPLTLIAPKAIAKLLDTLTIVSELQFNYPIDFIVIEDNLERELPLDLGDNHRIFIRLHTLSHRIASFGFEIVQILDKDKLLTGKLKTDNIANKYWHEILKADTPLSLDDNIINPHDYKVHAQNTTKIVIAGDNDTPSLLTQAVKDCHALVHEATYTDDVMQKIVSKPAEQGGFDPKHSSAKMVAQFAHACHVPMLILTHFSARYAPFDDETAKQPNMGHIRKEVESYYDGKLVLAKDFLQVVVGLDAINEPNKIKNL</sequence>
<dbReference type="GO" id="GO:0042781">
    <property type="term" value="F:3'-tRNA processing endoribonuclease activity"/>
    <property type="evidence" value="ECO:0007669"/>
    <property type="project" value="UniProtKB-UniRule"/>
</dbReference>
<organism evidence="9 10">
    <name type="scientific">Moraxella bovis</name>
    <dbReference type="NCBI Taxonomy" id="476"/>
    <lineage>
        <taxon>Bacteria</taxon>
        <taxon>Pseudomonadati</taxon>
        <taxon>Pseudomonadota</taxon>
        <taxon>Gammaproteobacteria</taxon>
        <taxon>Moraxellales</taxon>
        <taxon>Moraxellaceae</taxon>
        <taxon>Moraxella</taxon>
    </lineage>
</organism>
<feature type="binding site" evidence="8">
    <location>
        <position position="73"/>
    </location>
    <ligand>
        <name>Zn(2+)</name>
        <dbReference type="ChEBI" id="CHEBI:29105"/>
        <label>2</label>
        <note>catalytic</note>
    </ligand>
</feature>
<dbReference type="GO" id="GO:0008270">
    <property type="term" value="F:zinc ion binding"/>
    <property type="evidence" value="ECO:0007669"/>
    <property type="project" value="UniProtKB-UniRule"/>
</dbReference>
<accession>A0A378PYV6</accession>
<dbReference type="PANTHER" id="PTHR46018">
    <property type="entry name" value="ZINC PHOSPHODIESTERASE ELAC PROTEIN 1"/>
    <property type="match status" value="1"/>
</dbReference>
<evidence type="ECO:0000313" key="9">
    <source>
        <dbReference type="EMBL" id="STY93595.1"/>
    </source>
</evidence>
<gene>
    <name evidence="8 9" type="primary">rnz</name>
    <name evidence="9" type="ORF">NCTC9426_02326</name>
</gene>
<feature type="binding site" evidence="8">
    <location>
        <position position="289"/>
    </location>
    <ligand>
        <name>Zn(2+)</name>
        <dbReference type="ChEBI" id="CHEBI:29105"/>
        <label>2</label>
        <note>catalytic</note>
    </ligand>
</feature>
<feature type="binding site" evidence="8">
    <location>
        <position position="70"/>
    </location>
    <ligand>
        <name>Zn(2+)</name>
        <dbReference type="ChEBI" id="CHEBI:29105"/>
        <label>1</label>
        <note>catalytic</note>
    </ligand>
</feature>
<dbReference type="InterPro" id="IPR036866">
    <property type="entry name" value="RibonucZ/Hydroxyglut_hydro"/>
</dbReference>
<proteinExistence type="inferred from homology"/>
<evidence type="ECO:0000256" key="2">
    <source>
        <dbReference type="ARBA" id="ARBA00022694"/>
    </source>
</evidence>
<comment type="subunit">
    <text evidence="1 8">Homodimer.</text>
</comment>
<evidence type="ECO:0000256" key="4">
    <source>
        <dbReference type="ARBA" id="ARBA00022723"/>
    </source>
</evidence>
<evidence type="ECO:0000256" key="3">
    <source>
        <dbReference type="ARBA" id="ARBA00022722"/>
    </source>
</evidence>
<evidence type="ECO:0000256" key="7">
    <source>
        <dbReference type="ARBA" id="ARBA00022833"/>
    </source>
</evidence>
<dbReference type="Pfam" id="PF23023">
    <property type="entry name" value="Anti-Pycsar_Apyc1"/>
    <property type="match status" value="1"/>
</dbReference>
<keyword evidence="7 8" id="KW-0862">Zinc</keyword>
<dbReference type="InterPro" id="IPR013471">
    <property type="entry name" value="RNase_Z/BN"/>
</dbReference>
<evidence type="ECO:0000256" key="8">
    <source>
        <dbReference type="HAMAP-Rule" id="MF_01818"/>
    </source>
</evidence>
<comment type="function">
    <text evidence="8">Zinc phosphodiesterase, which displays some tRNA 3'-processing endonuclease activity. Probably involved in tRNA maturation, by removing a 3'-trailer from precursor tRNA.</text>
</comment>
<protein>
    <recommendedName>
        <fullName evidence="8">Ribonuclease Z</fullName>
        <shortName evidence="8">RNase Z</shortName>
        <ecNumber evidence="8">3.1.26.11</ecNumber>
    </recommendedName>
    <alternativeName>
        <fullName evidence="8">tRNA 3 endonuclease</fullName>
    </alternativeName>
    <alternativeName>
        <fullName evidence="8">tRNase Z</fullName>
    </alternativeName>
</protein>
<dbReference type="Proteomes" id="UP000254133">
    <property type="component" value="Unassembled WGS sequence"/>
</dbReference>
<reference evidence="9 10" key="1">
    <citation type="submission" date="2018-06" db="EMBL/GenBank/DDBJ databases">
        <authorList>
            <consortium name="Pathogen Informatics"/>
            <person name="Doyle S."/>
        </authorList>
    </citation>
    <scope>NUCLEOTIDE SEQUENCE [LARGE SCALE GENOMIC DNA]</scope>
    <source>
        <strain evidence="9 10">NCTC9426</strain>
    </source>
</reference>
<name>A0A378PYV6_MORBO</name>
<evidence type="ECO:0000256" key="1">
    <source>
        <dbReference type="ARBA" id="ARBA00011738"/>
    </source>
</evidence>
<comment type="cofactor">
    <cofactor evidence="8">
        <name>Zn(2+)</name>
        <dbReference type="ChEBI" id="CHEBI:29105"/>
    </cofactor>
    <text evidence="8">Binds 2 Zn(2+) ions.</text>
</comment>
<dbReference type="EC" id="3.1.26.11" evidence="8"/>
<feature type="binding site" evidence="8">
    <location>
        <position position="222"/>
    </location>
    <ligand>
        <name>Zn(2+)</name>
        <dbReference type="ChEBI" id="CHEBI:29105"/>
        <label>1</label>
        <note>catalytic</note>
    </ligand>
</feature>
<feature type="active site" description="Proton acceptor" evidence="8">
    <location>
        <position position="72"/>
    </location>
</feature>
<feature type="binding site" evidence="8">
    <location>
        <position position="72"/>
    </location>
    <ligand>
        <name>Zn(2+)</name>
        <dbReference type="ChEBI" id="CHEBI:29105"/>
        <label>2</label>
        <note>catalytic</note>
    </ligand>
</feature>
<dbReference type="RefSeq" id="WP_115369860.1">
    <property type="nucleotide sequence ID" value="NZ_UGPZ01000003.1"/>
</dbReference>
<dbReference type="HAMAP" id="MF_01818">
    <property type="entry name" value="RNase_Z_BN"/>
    <property type="match status" value="1"/>
</dbReference>
<evidence type="ECO:0000256" key="5">
    <source>
        <dbReference type="ARBA" id="ARBA00022759"/>
    </source>
</evidence>
<dbReference type="Gene3D" id="3.60.15.10">
    <property type="entry name" value="Ribonuclease Z/Hydroxyacylglutathione hydrolase-like"/>
    <property type="match status" value="1"/>
</dbReference>
<dbReference type="CDD" id="cd07717">
    <property type="entry name" value="RNaseZ_ZiPD-like_MBL-fold"/>
    <property type="match status" value="1"/>
</dbReference>
<comment type="catalytic activity">
    <reaction evidence="8">
        <text>Endonucleolytic cleavage of RNA, removing extra 3' nucleotides from tRNA precursor, generating 3' termini of tRNAs. A 3'-hydroxy group is left at the tRNA terminus and a 5'-phosphoryl group is left at the trailer molecule.</text>
        <dbReference type="EC" id="3.1.26.11"/>
    </reaction>
</comment>
<feature type="binding site" evidence="8">
    <location>
        <position position="222"/>
    </location>
    <ligand>
        <name>Zn(2+)</name>
        <dbReference type="ChEBI" id="CHEBI:29105"/>
        <label>2</label>
        <note>catalytic</note>
    </ligand>
</feature>